<dbReference type="GO" id="GO:0016042">
    <property type="term" value="P:lipid catabolic process"/>
    <property type="evidence" value="ECO:0007669"/>
    <property type="project" value="UniProtKB-KW"/>
</dbReference>
<dbReference type="Gene3D" id="3.40.50.1820">
    <property type="entry name" value="alpha/beta hydrolase"/>
    <property type="match status" value="1"/>
</dbReference>
<evidence type="ECO:0000256" key="3">
    <source>
        <dbReference type="ARBA" id="ARBA00023098"/>
    </source>
</evidence>
<feature type="signal peptide" evidence="4">
    <location>
        <begin position="1"/>
        <end position="24"/>
    </location>
</feature>
<keyword evidence="1 6" id="KW-0378">Hydrolase</keyword>
<dbReference type="Proteomes" id="UP000599391">
    <property type="component" value="Unassembled WGS sequence"/>
</dbReference>
<name>A0A8J7H2E0_9CYAN</name>
<evidence type="ECO:0000313" key="7">
    <source>
        <dbReference type="Proteomes" id="UP000599391"/>
    </source>
</evidence>
<dbReference type="AlphaFoldDB" id="A0A8J7H2E0"/>
<keyword evidence="2" id="KW-0442">Lipid degradation</keyword>
<dbReference type="Pfam" id="PF07176">
    <property type="entry name" value="DUF1400"/>
    <property type="match status" value="1"/>
</dbReference>
<dbReference type="PANTHER" id="PTHR10272">
    <property type="entry name" value="PLATELET-ACTIVATING FACTOR ACETYLHYDROLASE"/>
    <property type="match status" value="1"/>
</dbReference>
<reference evidence="6 7" key="1">
    <citation type="journal article" date="2021" name="Int. J. Syst. Evol. Microbiol.">
        <title>Amazonocrinis nigriterrae gen. nov., sp. nov., Atlanticothrix silvestris gen. nov., sp. nov. and Dendronalium phyllosphericum gen. nov., sp. nov., nostocacean cyanobacteria from Brazilian environments.</title>
        <authorList>
            <person name="Alvarenga D.O."/>
            <person name="Andreote A.P.D."/>
            <person name="Branco L.H.Z."/>
            <person name="Delbaje E."/>
            <person name="Cruz R.B."/>
            <person name="Varani A.M."/>
            <person name="Fiore M.F."/>
        </authorList>
    </citation>
    <scope>NUCLEOTIDE SEQUENCE [LARGE SCALE GENOMIC DNA]</scope>
    <source>
        <strain evidence="6 7">CENA357</strain>
    </source>
</reference>
<feature type="chain" id="PRO_5035245434" evidence="4">
    <location>
        <begin position="25"/>
        <end position="568"/>
    </location>
</feature>
<keyword evidence="3" id="KW-0443">Lipid metabolism</keyword>
<accession>A0A8J7H2E0</accession>
<protein>
    <submittedName>
        <fullName evidence="6">Alpha/beta hydrolase</fullName>
    </submittedName>
</protein>
<keyword evidence="7" id="KW-1185">Reference proteome</keyword>
<sequence>MKKLLRYLSFGLLSTLLTATPGIAADRISFFYPPFGEFSLSADSLETFAKEGKITDELALYASRATPEQLAQLRELLQQRFNITPTLVSQFTYSPIGEQVVRRLGELLLNDSRQNGFYALRSALIIAAADPQGLTVVNVLRKFPSSTVRLNFSEGIQIVNNFSELLRTRDAVVSFIQREAIKETLIKATTANVNFAFKPDLRQPGPFDLQKISFPLNDVKRDRRLPVDLYLPVAKSQTTQDLPSAPFPLIVISHGLASDRTAFTYLAEHLVSYGFAVTVLEHPGSNAERFELYFAGLAGPPEPLEFINRPLDVKYVLDSLQRLEQIDPAVRGKLDFQKVGAIGHSFGGYTALTLAGGQINFAQLSEDCNPNRSLNLSLFLQCRADELPEINYPLQDDRIKAVIAINPIDSSVLGQAGISQIKVPTMLVTGSQDIFAPAVLEQIRPFTWLPNPNKYLVLIENATHFTAIDELDAESDVLPVPSTLLGPDRTPAYGYIKALSVAFLESHLLNKPEYRAYLQPSYAQYLSQAPLNLSLIQSLTAEQLTPIIKGSTFRSEKLSQPQLTTTSP</sequence>
<dbReference type="InterPro" id="IPR029058">
    <property type="entry name" value="AB_hydrolase_fold"/>
</dbReference>
<dbReference type="GO" id="GO:0003847">
    <property type="term" value="F:1-alkyl-2-acetylglycerophosphocholine esterase activity"/>
    <property type="evidence" value="ECO:0007669"/>
    <property type="project" value="TreeGrafter"/>
</dbReference>
<comment type="caution">
    <text evidence="6">The sequence shown here is derived from an EMBL/GenBank/DDBJ whole genome shotgun (WGS) entry which is preliminary data.</text>
</comment>
<evidence type="ECO:0000256" key="2">
    <source>
        <dbReference type="ARBA" id="ARBA00022963"/>
    </source>
</evidence>
<gene>
    <name evidence="6" type="ORF">I8751_00840</name>
</gene>
<dbReference type="Pfam" id="PF03403">
    <property type="entry name" value="PAF-AH_p_II"/>
    <property type="match status" value="1"/>
</dbReference>
<dbReference type="EMBL" id="JAECZB010000001">
    <property type="protein sequence ID" value="MBH8550958.1"/>
    <property type="molecule type" value="Genomic_DNA"/>
</dbReference>
<dbReference type="SUPFAM" id="SSF53474">
    <property type="entry name" value="alpha/beta-Hydrolases"/>
    <property type="match status" value="1"/>
</dbReference>
<keyword evidence="4" id="KW-0732">Signal</keyword>
<evidence type="ECO:0000259" key="5">
    <source>
        <dbReference type="Pfam" id="PF07176"/>
    </source>
</evidence>
<dbReference type="PANTHER" id="PTHR10272:SF13">
    <property type="entry name" value="POLY(ETHYLENE TEREPHTHALATE) HYDROLASE"/>
    <property type="match status" value="1"/>
</dbReference>
<dbReference type="InterPro" id="IPR010802">
    <property type="entry name" value="DUF1400"/>
</dbReference>
<evidence type="ECO:0000256" key="1">
    <source>
        <dbReference type="ARBA" id="ARBA00022801"/>
    </source>
</evidence>
<feature type="domain" description="DUF1400" evidence="5">
    <location>
        <begin position="24"/>
        <end position="151"/>
    </location>
</feature>
<dbReference type="RefSeq" id="WP_214437270.1">
    <property type="nucleotide sequence ID" value="NZ_JAECZB010000001.1"/>
</dbReference>
<evidence type="ECO:0000256" key="4">
    <source>
        <dbReference type="SAM" id="SignalP"/>
    </source>
</evidence>
<evidence type="ECO:0000313" key="6">
    <source>
        <dbReference type="EMBL" id="MBH8550958.1"/>
    </source>
</evidence>
<proteinExistence type="predicted"/>
<organism evidence="6 7">
    <name type="scientific">Atlanticothrix silvestris CENA357</name>
    <dbReference type="NCBI Taxonomy" id="1725252"/>
    <lineage>
        <taxon>Bacteria</taxon>
        <taxon>Bacillati</taxon>
        <taxon>Cyanobacteriota</taxon>
        <taxon>Cyanophyceae</taxon>
        <taxon>Nostocales</taxon>
        <taxon>Nodulariaceae</taxon>
        <taxon>Atlanticothrix</taxon>
        <taxon>Atlanticothrix silvestris</taxon>
    </lineage>
</organism>